<dbReference type="GO" id="GO:0008170">
    <property type="term" value="F:N-methyltransferase activity"/>
    <property type="evidence" value="ECO:0007669"/>
    <property type="project" value="InterPro"/>
</dbReference>
<keyword evidence="2 8" id="KW-0489">Methyltransferase</keyword>
<evidence type="ECO:0000313" key="8">
    <source>
        <dbReference type="EMBL" id="MSS13649.1"/>
    </source>
</evidence>
<accession>A0A6L5WZW2</accession>
<dbReference type="SMART" id="SM00470">
    <property type="entry name" value="ParB"/>
    <property type="match status" value="1"/>
</dbReference>
<dbReference type="InterPro" id="IPR003115">
    <property type="entry name" value="ParB_N"/>
</dbReference>
<reference evidence="8 9" key="1">
    <citation type="submission" date="2019-08" db="EMBL/GenBank/DDBJ databases">
        <title>In-depth cultivation of the pig gut microbiome towards novel bacterial diversity and tailored functional studies.</title>
        <authorList>
            <person name="Wylensek D."/>
            <person name="Hitch T.C.A."/>
            <person name="Clavel T."/>
        </authorList>
    </citation>
    <scope>NUCLEOTIDE SEQUENCE [LARGE SCALE GENOMIC DNA]</scope>
    <source>
        <strain evidence="8 9">Oil+RF-744-WCA-WT-11</strain>
    </source>
</reference>
<evidence type="ECO:0000256" key="4">
    <source>
        <dbReference type="ARBA" id="ARBA00022691"/>
    </source>
</evidence>
<dbReference type="PROSITE" id="PS00092">
    <property type="entry name" value="N6_MTASE"/>
    <property type="match status" value="1"/>
</dbReference>
<dbReference type="CDD" id="cd16403">
    <property type="entry name" value="ParB_N_like_MT"/>
    <property type="match status" value="1"/>
</dbReference>
<feature type="compositionally biased region" description="Polar residues" evidence="6">
    <location>
        <begin position="1"/>
        <end position="12"/>
    </location>
</feature>
<evidence type="ECO:0000256" key="3">
    <source>
        <dbReference type="ARBA" id="ARBA00022679"/>
    </source>
</evidence>
<evidence type="ECO:0000256" key="2">
    <source>
        <dbReference type="ARBA" id="ARBA00022603"/>
    </source>
</evidence>
<evidence type="ECO:0000256" key="5">
    <source>
        <dbReference type="ARBA" id="ARBA00022747"/>
    </source>
</evidence>
<proteinExistence type="inferred from homology"/>
<dbReference type="GO" id="GO:0032259">
    <property type="term" value="P:methylation"/>
    <property type="evidence" value="ECO:0007669"/>
    <property type="project" value="UniProtKB-KW"/>
</dbReference>
<sequence>MPEQQEGSSQLSGDGGFQSAASPRAVTPEGFAVYCGYDALVPVESLVENPRNPNTHPESQLKLLGEIIKGNGWRQPITVSKRSGFIVKGHGRYQAAKLIGCSKVPVDYQEYATEAEEWADMVADNRIAELAEMDDKTLADVLKDLSADDSIPLELSGYSDEELTKLLNSLPDDEQKQVSDDEFDIDSALEAEAFVKPGEIWRLGRHRLLCGDSTKEDDVSKLMDGKRANLCITDPPYNCSYKGGTGMTIVNDSWDDSQKFYAFLLDACKNMYSALADGGACYIFHSDAEKVNFYNAAVNAGFHYSTTCIWVKNSLVLGRMDYQMRHEPVLYCFKDTGKHKFYGDRTQTTVWEFDKPRQSKLHPTMKPLDLIAYPMRMSSQENGIVIDLFGGSGSTLIAAEQLDRICYTMELDPKYASAIVRRYIALRQATDDVVCIRDGKEIPCLELYQPTEADLSYQDTSVTGDD</sequence>
<dbReference type="Pfam" id="PF01555">
    <property type="entry name" value="N6_N4_Mtase"/>
    <property type="match status" value="1"/>
</dbReference>
<keyword evidence="3 8" id="KW-0808">Transferase</keyword>
<dbReference type="InterPro" id="IPR036086">
    <property type="entry name" value="ParB/Sulfiredoxin_sf"/>
</dbReference>
<dbReference type="SUPFAM" id="SSF110849">
    <property type="entry name" value="ParB/Sulfiredoxin"/>
    <property type="match status" value="1"/>
</dbReference>
<dbReference type="PRINTS" id="PR00506">
    <property type="entry name" value="D21N6MTFRASE"/>
</dbReference>
<feature type="region of interest" description="Disordered" evidence="6">
    <location>
        <begin position="1"/>
        <end position="22"/>
    </location>
</feature>
<dbReference type="InterPro" id="IPR002295">
    <property type="entry name" value="N4/N6-MTase_EcoPI_Mod-like"/>
</dbReference>
<dbReference type="Pfam" id="PF02195">
    <property type="entry name" value="ParB_N"/>
    <property type="match status" value="1"/>
</dbReference>
<comment type="similarity">
    <text evidence="1">Belongs to the N(4)/N(6)-methyltransferase family.</text>
</comment>
<organism evidence="8 9">
    <name type="scientific">Porcincola intestinalis</name>
    <dbReference type="NCBI Taxonomy" id="2606632"/>
    <lineage>
        <taxon>Bacteria</taxon>
        <taxon>Bacillati</taxon>
        <taxon>Bacillota</taxon>
        <taxon>Clostridia</taxon>
        <taxon>Lachnospirales</taxon>
        <taxon>Lachnospiraceae</taxon>
        <taxon>Porcincola</taxon>
    </lineage>
</organism>
<comment type="caution">
    <text evidence="8">The sequence shown here is derived from an EMBL/GenBank/DDBJ whole genome shotgun (WGS) entry which is preliminary data.</text>
</comment>
<dbReference type="PIRSF" id="PIRSF036758">
    <property type="entry name" value="Aden_M_ParB"/>
    <property type="match status" value="1"/>
</dbReference>
<evidence type="ECO:0000313" key="9">
    <source>
        <dbReference type="Proteomes" id="UP000481852"/>
    </source>
</evidence>
<dbReference type="Gene3D" id="3.40.50.150">
    <property type="entry name" value="Vaccinia Virus protein VP39"/>
    <property type="match status" value="1"/>
</dbReference>
<dbReference type="InterPro" id="IPR002052">
    <property type="entry name" value="DNA_methylase_N6_adenine_CS"/>
</dbReference>
<evidence type="ECO:0000256" key="1">
    <source>
        <dbReference type="ARBA" id="ARBA00006594"/>
    </source>
</evidence>
<dbReference type="InterPro" id="IPR015840">
    <property type="entry name" value="DNA_MeTrfase_ParB"/>
</dbReference>
<dbReference type="Proteomes" id="UP000481852">
    <property type="component" value="Unassembled WGS sequence"/>
</dbReference>
<feature type="domain" description="ParB-like N-terminal" evidence="7">
    <location>
        <begin position="39"/>
        <end position="126"/>
    </location>
</feature>
<evidence type="ECO:0000259" key="7">
    <source>
        <dbReference type="SMART" id="SM00470"/>
    </source>
</evidence>
<dbReference type="GO" id="GO:0003677">
    <property type="term" value="F:DNA binding"/>
    <property type="evidence" value="ECO:0007669"/>
    <property type="project" value="InterPro"/>
</dbReference>
<dbReference type="GO" id="GO:0009307">
    <property type="term" value="P:DNA restriction-modification system"/>
    <property type="evidence" value="ECO:0007669"/>
    <property type="project" value="UniProtKB-KW"/>
</dbReference>
<dbReference type="EMBL" id="VULZ01000001">
    <property type="protein sequence ID" value="MSS13649.1"/>
    <property type="molecule type" value="Genomic_DNA"/>
</dbReference>
<dbReference type="RefSeq" id="WP_154521868.1">
    <property type="nucleotide sequence ID" value="NZ_VULZ01000001.1"/>
</dbReference>
<name>A0A6L5WZW2_9FIRM</name>
<dbReference type="InterPro" id="IPR002941">
    <property type="entry name" value="DNA_methylase_N4/N6"/>
</dbReference>
<dbReference type="Gene3D" id="3.90.1530.10">
    <property type="entry name" value="Conserved hypothetical protein from pyrococcus furiosus pfu- 392566-001, ParB domain"/>
    <property type="match status" value="1"/>
</dbReference>
<dbReference type="SUPFAM" id="SSF53335">
    <property type="entry name" value="S-adenosyl-L-methionine-dependent methyltransferases"/>
    <property type="match status" value="1"/>
</dbReference>
<keyword evidence="9" id="KW-1185">Reference proteome</keyword>
<gene>
    <name evidence="8" type="ORF">FYJ35_01050</name>
</gene>
<keyword evidence="4" id="KW-0949">S-adenosyl-L-methionine</keyword>
<dbReference type="InterPro" id="IPR029063">
    <property type="entry name" value="SAM-dependent_MTases_sf"/>
</dbReference>
<dbReference type="AlphaFoldDB" id="A0A6L5WZW2"/>
<evidence type="ECO:0000256" key="6">
    <source>
        <dbReference type="SAM" id="MobiDB-lite"/>
    </source>
</evidence>
<keyword evidence="5" id="KW-0680">Restriction system</keyword>
<protein>
    <submittedName>
        <fullName evidence="8">Site-specific DNA-methyltransferase</fullName>
    </submittedName>
</protein>